<name>A0A6L6X2S5_9ACTN</name>
<dbReference type="RefSeq" id="WP_157167632.1">
    <property type="nucleotide sequence ID" value="NZ_WPNZ01000015.1"/>
</dbReference>
<reference evidence="3 4" key="1">
    <citation type="submission" date="2019-11" db="EMBL/GenBank/DDBJ databases">
        <title>Streptomyces typhae sp. nov., a novel endophytic actinomycete isolated from the root of cattail pollen (Typha angustifolia L.).</title>
        <authorList>
            <person name="Peng C."/>
        </authorList>
    </citation>
    <scope>NUCLEOTIDE SEQUENCE [LARGE SCALE GENOMIC DNA]</scope>
    <source>
        <strain evidence="4">p1417</strain>
    </source>
</reference>
<sequence length="260" mass="26582">MRGAARRTAPAFLVLFLLLPLAGCGGDQKASQGQRNENGDNLACQGHHINCVNGTLIVSPQPSPTPSDSPSASASPTPDDASPSPARTPSPTPSEDDEGDGGDGDGEGEGGDDGSEAPDGSGAAASLERAQRMVLQGPVVGSLRIALLDVDSPQPRWSTRGIGARQLRAAGVGGVLFRLPAPMPASVSVDTTRAPADVEYVFFDGDGRRLGTQTAAGCAALCPSLTQNLVGAPQYQHLLVTDAGRSAGWPLGQRYLYTDG</sequence>
<accession>A0A6L6X2S5</accession>
<feature type="region of interest" description="Disordered" evidence="1">
    <location>
        <begin position="55"/>
        <end position="127"/>
    </location>
</feature>
<proteinExistence type="predicted"/>
<protein>
    <recommendedName>
        <fullName evidence="5">Lipoprotein</fullName>
    </recommendedName>
</protein>
<gene>
    <name evidence="3" type="ORF">GPA10_26095</name>
</gene>
<dbReference type="AlphaFoldDB" id="A0A6L6X2S5"/>
<feature type="chain" id="PRO_5038404787" description="Lipoprotein" evidence="2">
    <location>
        <begin position="23"/>
        <end position="260"/>
    </location>
</feature>
<feature type="compositionally biased region" description="Low complexity" evidence="1">
    <location>
        <begin position="117"/>
        <end position="126"/>
    </location>
</feature>
<keyword evidence="4" id="KW-1185">Reference proteome</keyword>
<evidence type="ECO:0000256" key="1">
    <source>
        <dbReference type="SAM" id="MobiDB-lite"/>
    </source>
</evidence>
<evidence type="ECO:0000256" key="2">
    <source>
        <dbReference type="SAM" id="SignalP"/>
    </source>
</evidence>
<evidence type="ECO:0000313" key="4">
    <source>
        <dbReference type="Proteomes" id="UP000483802"/>
    </source>
</evidence>
<evidence type="ECO:0000313" key="3">
    <source>
        <dbReference type="EMBL" id="MVO88134.1"/>
    </source>
</evidence>
<feature type="compositionally biased region" description="Acidic residues" evidence="1">
    <location>
        <begin position="94"/>
        <end position="116"/>
    </location>
</feature>
<comment type="caution">
    <text evidence="3">The sequence shown here is derived from an EMBL/GenBank/DDBJ whole genome shotgun (WGS) entry which is preliminary data.</text>
</comment>
<feature type="signal peptide" evidence="2">
    <location>
        <begin position="1"/>
        <end position="22"/>
    </location>
</feature>
<organism evidence="3 4">
    <name type="scientific">Streptomyces typhae</name>
    <dbReference type="NCBI Taxonomy" id="2681492"/>
    <lineage>
        <taxon>Bacteria</taxon>
        <taxon>Bacillati</taxon>
        <taxon>Actinomycetota</taxon>
        <taxon>Actinomycetes</taxon>
        <taxon>Kitasatosporales</taxon>
        <taxon>Streptomycetaceae</taxon>
        <taxon>Streptomyces</taxon>
    </lineage>
</organism>
<dbReference type="Proteomes" id="UP000483802">
    <property type="component" value="Unassembled WGS sequence"/>
</dbReference>
<feature type="compositionally biased region" description="Low complexity" evidence="1">
    <location>
        <begin position="68"/>
        <end position="85"/>
    </location>
</feature>
<evidence type="ECO:0008006" key="5">
    <source>
        <dbReference type="Google" id="ProtNLM"/>
    </source>
</evidence>
<dbReference type="EMBL" id="WPNZ01000015">
    <property type="protein sequence ID" value="MVO88134.1"/>
    <property type="molecule type" value="Genomic_DNA"/>
</dbReference>
<keyword evidence="2" id="KW-0732">Signal</keyword>